<feature type="region of interest" description="Disordered" evidence="1">
    <location>
        <begin position="1"/>
        <end position="22"/>
    </location>
</feature>
<name>A0A2I0IYK5_PUNGR</name>
<dbReference type="AlphaFoldDB" id="A0A2I0IYK5"/>
<reference evidence="2 3" key="1">
    <citation type="submission" date="2017-11" db="EMBL/GenBank/DDBJ databases">
        <title>De-novo sequencing of pomegranate (Punica granatum L.) genome.</title>
        <authorList>
            <person name="Akparov Z."/>
            <person name="Amiraslanov A."/>
            <person name="Hajiyeva S."/>
            <person name="Abbasov M."/>
            <person name="Kaur K."/>
            <person name="Hamwieh A."/>
            <person name="Solovyev V."/>
            <person name="Salamov A."/>
            <person name="Braich B."/>
            <person name="Kosarev P."/>
            <person name="Mahmoud A."/>
            <person name="Hajiyev E."/>
            <person name="Babayeva S."/>
            <person name="Izzatullayeva V."/>
            <person name="Mammadov A."/>
            <person name="Mammadov A."/>
            <person name="Sharifova S."/>
            <person name="Ojaghi J."/>
            <person name="Eynullazada K."/>
            <person name="Bayramov B."/>
            <person name="Abdulazimova A."/>
            <person name="Shahmuradov I."/>
        </authorList>
    </citation>
    <scope>NUCLEOTIDE SEQUENCE [LARGE SCALE GENOMIC DNA]</scope>
    <source>
        <strain evidence="3">cv. AG2017</strain>
        <tissue evidence="2">Leaf</tissue>
    </source>
</reference>
<evidence type="ECO:0000313" key="3">
    <source>
        <dbReference type="Proteomes" id="UP000233551"/>
    </source>
</evidence>
<evidence type="ECO:0000313" key="2">
    <source>
        <dbReference type="EMBL" id="PKI49051.1"/>
    </source>
</evidence>
<protein>
    <submittedName>
        <fullName evidence="2">Uncharacterized protein</fullName>
    </submittedName>
</protein>
<accession>A0A2I0IYK5</accession>
<dbReference type="EMBL" id="PGOL01002293">
    <property type="protein sequence ID" value="PKI49051.1"/>
    <property type="molecule type" value="Genomic_DNA"/>
</dbReference>
<organism evidence="2 3">
    <name type="scientific">Punica granatum</name>
    <name type="common">Pomegranate</name>
    <dbReference type="NCBI Taxonomy" id="22663"/>
    <lineage>
        <taxon>Eukaryota</taxon>
        <taxon>Viridiplantae</taxon>
        <taxon>Streptophyta</taxon>
        <taxon>Embryophyta</taxon>
        <taxon>Tracheophyta</taxon>
        <taxon>Spermatophyta</taxon>
        <taxon>Magnoliopsida</taxon>
        <taxon>eudicotyledons</taxon>
        <taxon>Gunneridae</taxon>
        <taxon>Pentapetalae</taxon>
        <taxon>rosids</taxon>
        <taxon>malvids</taxon>
        <taxon>Myrtales</taxon>
        <taxon>Lythraceae</taxon>
        <taxon>Punica</taxon>
    </lineage>
</organism>
<gene>
    <name evidence="2" type="ORF">CRG98_030551</name>
</gene>
<proteinExistence type="predicted"/>
<keyword evidence="3" id="KW-1185">Reference proteome</keyword>
<sequence>MAASSMTPTDFGGLSSHEPRCERKRVGEAAVGVARLGWRLRVSNPRGKQPWQLGKKEVGTFAPGTARCEVGLVGLIRGRSR</sequence>
<evidence type="ECO:0000256" key="1">
    <source>
        <dbReference type="SAM" id="MobiDB-lite"/>
    </source>
</evidence>
<comment type="caution">
    <text evidence="2">The sequence shown here is derived from an EMBL/GenBank/DDBJ whole genome shotgun (WGS) entry which is preliminary data.</text>
</comment>
<dbReference type="Proteomes" id="UP000233551">
    <property type="component" value="Unassembled WGS sequence"/>
</dbReference>